<dbReference type="InterPro" id="IPR003439">
    <property type="entry name" value="ABC_transporter-like_ATP-bd"/>
</dbReference>
<feature type="transmembrane region" description="Helical" evidence="8">
    <location>
        <begin position="362"/>
        <end position="383"/>
    </location>
</feature>
<feature type="domain" description="ABC transporter" evidence="9">
    <location>
        <begin position="20"/>
        <end position="273"/>
    </location>
</feature>
<organism evidence="10 11">
    <name type="scientific">Aulographum hederae CBS 113979</name>
    <dbReference type="NCBI Taxonomy" id="1176131"/>
    <lineage>
        <taxon>Eukaryota</taxon>
        <taxon>Fungi</taxon>
        <taxon>Dikarya</taxon>
        <taxon>Ascomycota</taxon>
        <taxon>Pezizomycotina</taxon>
        <taxon>Dothideomycetes</taxon>
        <taxon>Pleosporomycetidae</taxon>
        <taxon>Aulographales</taxon>
        <taxon>Aulographaceae</taxon>
    </lineage>
</organism>
<dbReference type="Pfam" id="PF19055">
    <property type="entry name" value="ABC2_membrane_7"/>
    <property type="match status" value="2"/>
</dbReference>
<keyword evidence="11" id="KW-1185">Reference proteome</keyword>
<keyword evidence="5" id="KW-0067">ATP-binding</keyword>
<keyword evidence="7 8" id="KW-0472">Membrane</keyword>
<evidence type="ECO:0000313" key="10">
    <source>
        <dbReference type="EMBL" id="KAF1983495.1"/>
    </source>
</evidence>
<dbReference type="SMART" id="SM00382">
    <property type="entry name" value="AAA"/>
    <property type="match status" value="2"/>
</dbReference>
<name>A0A6G1GRD2_9PEZI</name>
<keyword evidence="6 8" id="KW-1133">Transmembrane helix</keyword>
<feature type="transmembrane region" description="Helical" evidence="8">
    <location>
        <begin position="1147"/>
        <end position="1167"/>
    </location>
</feature>
<dbReference type="PANTHER" id="PTHR48041">
    <property type="entry name" value="ABC TRANSPORTER G FAMILY MEMBER 28"/>
    <property type="match status" value="1"/>
</dbReference>
<keyword evidence="2" id="KW-0813">Transport</keyword>
<evidence type="ECO:0000256" key="5">
    <source>
        <dbReference type="ARBA" id="ARBA00022840"/>
    </source>
</evidence>
<reference evidence="10" key="1">
    <citation type="journal article" date="2020" name="Stud. Mycol.">
        <title>101 Dothideomycetes genomes: a test case for predicting lifestyles and emergence of pathogens.</title>
        <authorList>
            <person name="Haridas S."/>
            <person name="Albert R."/>
            <person name="Binder M."/>
            <person name="Bloem J."/>
            <person name="Labutti K."/>
            <person name="Salamov A."/>
            <person name="Andreopoulos B."/>
            <person name="Baker S."/>
            <person name="Barry K."/>
            <person name="Bills G."/>
            <person name="Bluhm B."/>
            <person name="Cannon C."/>
            <person name="Castanera R."/>
            <person name="Culley D."/>
            <person name="Daum C."/>
            <person name="Ezra D."/>
            <person name="Gonzalez J."/>
            <person name="Henrissat B."/>
            <person name="Kuo A."/>
            <person name="Liang C."/>
            <person name="Lipzen A."/>
            <person name="Lutzoni F."/>
            <person name="Magnuson J."/>
            <person name="Mondo S."/>
            <person name="Nolan M."/>
            <person name="Ohm R."/>
            <person name="Pangilinan J."/>
            <person name="Park H.-J."/>
            <person name="Ramirez L."/>
            <person name="Alfaro M."/>
            <person name="Sun H."/>
            <person name="Tritt A."/>
            <person name="Yoshinaga Y."/>
            <person name="Zwiers L.-H."/>
            <person name="Turgeon B."/>
            <person name="Goodwin S."/>
            <person name="Spatafora J."/>
            <person name="Crous P."/>
            <person name="Grigoriev I."/>
        </authorList>
    </citation>
    <scope>NUCLEOTIDE SEQUENCE</scope>
    <source>
        <strain evidence="10">CBS 113979</strain>
    </source>
</reference>
<feature type="transmembrane region" description="Helical" evidence="8">
    <location>
        <begin position="595"/>
        <end position="616"/>
    </location>
</feature>
<evidence type="ECO:0000256" key="3">
    <source>
        <dbReference type="ARBA" id="ARBA00022692"/>
    </source>
</evidence>
<sequence>MSFRAVEPGDIQAKELTVSVRVPTATKGAASALRRFVGMRGKGDEEKKLLDGVSAEMPRGSVTAILGASGSGKTTFLNVMASRLHGRDIHTSGSTLFNGADDISAVSSAYVMQSDVLEPCLTVRETLRYSAELRLPSDVKREERERVVEEVIAELGLKDAAETRIGNHAHKGCSGGEKRRTSIGVQLLANPSCVFLDEPTTGLDATSAFQLVTTLRNLSRKGRTIIMTIHQPRSEIWALVDRVVLLARGSPAFAGPTADCLAHFSSLGYPLPTYMNPSEHLIDVLAIDLRSEDLEEKSSARVQDIITKWKEKGSLDATEKFLRANIDQNVEPVKNNNSRSSFMRQLRVMTARTTIVTLRDPMGMLGSIMEAFFMSIVTGWIFYQLDGSQAGIRSRQGGLYTASALQSYLVLLYETYRLTIDIQVFDRERVEGVVGVPAFILSRRAAKLLTEDLPVNLIFSLIFYFMAGFRAGAFPIFFSVILLEHFVMLATALFCVAISRDYAIASLVCNCVYTLNAVTNGYFINVATIPVYVRWTKWLAFLFYAFTALCENEFKGQFYDCPEPGESSNPACQAYVGDNILDLLSVPGNWRWRPLLVLVSFVLGTYLVAGILLYLIKTEMKMSRARPREKDDLVGKEKAEIAAHGDVPTVKIDLDRYTVDLHKRNLGLRGFKSQELSILKPVTAAFKPGILNVIMGPSGSGKTTLLNAMAGRLNNSATTTYRFDGDMLLNGTSPAGIVQQSVISYVTQDDDALLPSLTVRETLRFAAGLRLPSWMSKAAKNERAEEVLMKMGLKACADNLIGSETVKGISGGEKRRVTIATQILTEPRILLLDEPTSGLDAFTASSIIDVLRSLAEEGRTLVLTIHQSRSDLWQAFGQVLLLARGGHTVYAGPRETILQHFSTQGYDCPRETNPSDFALDLITVDLQQADREAATKAKVTTLIQTWSETSPSPLNRTATTTSELPAEFGSLSKSSAPFTTAFPILAHRSIINFRRQPPLVIARIMQVVAYGIIMALYFAPLRHGYRNIQNWLGFIQEVAPLYFIGMLQNIAVYPAERDVFYREYGDGAYGVEAFFLQYTLLEVPFEVVSGLLFSVFYCVVVDVRRTVGMFFVVAFNAFCITSCGESLGMIFNTLFSHTGFAVNLTSVFLSLAQIMSGIMSISMPSFLRAMNYLSPAKFVVGNVAPYALRGQVFSCDPAQMLPNGRCPLQTGEEILQLYRLDVDPRWQVVGLAACMVVYRGVAYLLLKAAREGWGRRGVG</sequence>
<feature type="transmembrane region" description="Helical" evidence="8">
    <location>
        <begin position="1109"/>
        <end position="1135"/>
    </location>
</feature>
<feature type="transmembrane region" description="Helical" evidence="8">
    <location>
        <begin position="453"/>
        <end position="470"/>
    </location>
</feature>
<dbReference type="InterPro" id="IPR027417">
    <property type="entry name" value="P-loop_NTPase"/>
</dbReference>
<evidence type="ECO:0000256" key="4">
    <source>
        <dbReference type="ARBA" id="ARBA00022741"/>
    </source>
</evidence>
<dbReference type="InterPro" id="IPR043926">
    <property type="entry name" value="ABCG_dom"/>
</dbReference>
<evidence type="ECO:0000256" key="1">
    <source>
        <dbReference type="ARBA" id="ARBA00004141"/>
    </source>
</evidence>
<feature type="transmembrane region" description="Helical" evidence="8">
    <location>
        <begin position="1000"/>
        <end position="1019"/>
    </location>
</feature>
<protein>
    <submittedName>
        <fullName evidence="10">P-loop containing nucleoside triphosphate hydrolase protein</fullName>
    </submittedName>
</protein>
<dbReference type="InterPro" id="IPR017871">
    <property type="entry name" value="ABC_transporter-like_CS"/>
</dbReference>
<feature type="transmembrane region" description="Helical" evidence="8">
    <location>
        <begin position="1074"/>
        <end position="1097"/>
    </location>
</feature>
<comment type="subcellular location">
    <subcellularLocation>
        <location evidence="1">Membrane</location>
        <topology evidence="1">Multi-pass membrane protein</topology>
    </subcellularLocation>
</comment>
<evidence type="ECO:0000256" key="8">
    <source>
        <dbReference type="SAM" id="Phobius"/>
    </source>
</evidence>
<dbReference type="InterPro" id="IPR003593">
    <property type="entry name" value="AAA+_ATPase"/>
</dbReference>
<dbReference type="SUPFAM" id="SSF52540">
    <property type="entry name" value="P-loop containing nucleoside triphosphate hydrolases"/>
    <property type="match status" value="2"/>
</dbReference>
<dbReference type="PANTHER" id="PTHR48041:SF119">
    <property type="entry name" value="ROA1P"/>
    <property type="match status" value="1"/>
</dbReference>
<dbReference type="GO" id="GO:0005524">
    <property type="term" value="F:ATP binding"/>
    <property type="evidence" value="ECO:0007669"/>
    <property type="project" value="UniProtKB-KW"/>
</dbReference>
<dbReference type="EMBL" id="ML977174">
    <property type="protein sequence ID" value="KAF1983495.1"/>
    <property type="molecule type" value="Genomic_DNA"/>
</dbReference>
<feature type="transmembrane region" description="Helical" evidence="8">
    <location>
        <begin position="1226"/>
        <end position="1246"/>
    </location>
</feature>
<dbReference type="OrthoDB" id="66620at2759"/>
<dbReference type="InterPro" id="IPR050352">
    <property type="entry name" value="ABCG_transporters"/>
</dbReference>
<dbReference type="Gene3D" id="3.40.50.300">
    <property type="entry name" value="P-loop containing nucleotide triphosphate hydrolases"/>
    <property type="match status" value="2"/>
</dbReference>
<gene>
    <name evidence="10" type="ORF">K402DRAFT_360843</name>
</gene>
<evidence type="ECO:0000313" key="11">
    <source>
        <dbReference type="Proteomes" id="UP000800041"/>
    </source>
</evidence>
<dbReference type="GO" id="GO:0016020">
    <property type="term" value="C:membrane"/>
    <property type="evidence" value="ECO:0007669"/>
    <property type="project" value="UniProtKB-SubCell"/>
</dbReference>
<dbReference type="Pfam" id="PF01061">
    <property type="entry name" value="ABC2_membrane"/>
    <property type="match status" value="2"/>
</dbReference>
<dbReference type="Pfam" id="PF00005">
    <property type="entry name" value="ABC_tran"/>
    <property type="match status" value="2"/>
</dbReference>
<feature type="transmembrane region" description="Helical" evidence="8">
    <location>
        <begin position="1031"/>
        <end position="1053"/>
    </location>
</feature>
<keyword evidence="3 8" id="KW-0812">Transmembrane</keyword>
<dbReference type="GO" id="GO:0140359">
    <property type="term" value="F:ABC-type transporter activity"/>
    <property type="evidence" value="ECO:0007669"/>
    <property type="project" value="InterPro"/>
</dbReference>
<keyword evidence="10" id="KW-0378">Hydrolase</keyword>
<dbReference type="Proteomes" id="UP000800041">
    <property type="component" value="Unassembled WGS sequence"/>
</dbReference>
<feature type="transmembrane region" description="Helical" evidence="8">
    <location>
        <begin position="476"/>
        <end position="499"/>
    </location>
</feature>
<dbReference type="PROSITE" id="PS50893">
    <property type="entry name" value="ABC_TRANSPORTER_2"/>
    <property type="match status" value="2"/>
</dbReference>
<evidence type="ECO:0000256" key="6">
    <source>
        <dbReference type="ARBA" id="ARBA00022989"/>
    </source>
</evidence>
<proteinExistence type="predicted"/>
<evidence type="ECO:0000256" key="7">
    <source>
        <dbReference type="ARBA" id="ARBA00023136"/>
    </source>
</evidence>
<dbReference type="AlphaFoldDB" id="A0A6G1GRD2"/>
<feature type="transmembrane region" description="Helical" evidence="8">
    <location>
        <begin position="511"/>
        <end position="533"/>
    </location>
</feature>
<accession>A0A6G1GRD2</accession>
<feature type="non-terminal residue" evidence="10">
    <location>
        <position position="1259"/>
    </location>
</feature>
<dbReference type="InterPro" id="IPR013525">
    <property type="entry name" value="ABC2_TM"/>
</dbReference>
<dbReference type="GO" id="GO:0016887">
    <property type="term" value="F:ATP hydrolysis activity"/>
    <property type="evidence" value="ECO:0007669"/>
    <property type="project" value="InterPro"/>
</dbReference>
<keyword evidence="4" id="KW-0547">Nucleotide-binding</keyword>
<evidence type="ECO:0000256" key="2">
    <source>
        <dbReference type="ARBA" id="ARBA00022448"/>
    </source>
</evidence>
<dbReference type="FunFam" id="3.40.50.300:FF:001433">
    <property type="entry name" value="ABC transporter, putative"/>
    <property type="match status" value="1"/>
</dbReference>
<evidence type="ECO:0000259" key="9">
    <source>
        <dbReference type="PROSITE" id="PS50893"/>
    </source>
</evidence>
<dbReference type="PROSITE" id="PS00211">
    <property type="entry name" value="ABC_TRANSPORTER_1"/>
    <property type="match status" value="1"/>
</dbReference>
<feature type="domain" description="ABC transporter" evidence="9">
    <location>
        <begin position="661"/>
        <end position="909"/>
    </location>
</feature>